<evidence type="ECO:0000256" key="1">
    <source>
        <dbReference type="SAM" id="Phobius"/>
    </source>
</evidence>
<gene>
    <name evidence="2" type="ORF">GQF63_08100</name>
</gene>
<name>A0A6N8KY14_9SPHI</name>
<dbReference type="Proteomes" id="UP000435036">
    <property type="component" value="Unassembled WGS sequence"/>
</dbReference>
<accession>A0A6N8KY14</accession>
<dbReference type="EMBL" id="WSQA01000005">
    <property type="protein sequence ID" value="MVZ61977.1"/>
    <property type="molecule type" value="Genomic_DNA"/>
</dbReference>
<keyword evidence="3" id="KW-1185">Reference proteome</keyword>
<protein>
    <recommendedName>
        <fullName evidence="4">DUF962 domain-containing protein</fullName>
    </recommendedName>
</protein>
<dbReference type="AlphaFoldDB" id="A0A6N8KY14"/>
<feature type="transmembrane region" description="Helical" evidence="1">
    <location>
        <begin position="38"/>
        <end position="58"/>
    </location>
</feature>
<keyword evidence="1" id="KW-0812">Transmembrane</keyword>
<dbReference type="OrthoDB" id="5515308at2"/>
<dbReference type="RefSeq" id="WP_160368727.1">
    <property type="nucleotide sequence ID" value="NZ_WSQA01000005.1"/>
</dbReference>
<proteinExistence type="predicted"/>
<evidence type="ECO:0000313" key="3">
    <source>
        <dbReference type="Proteomes" id="UP000435036"/>
    </source>
</evidence>
<sequence>MKKTAKNGQANAKPTFKRPVERYFHALDRNFGAANKTALAVGLTIAFFGIMGLIWMVPFPQFDFLVKMNAHTFLNWGSFFIAIVVYCYLKLAPTLSYAMLFSIGTMSYFIVQLEYVERDGGPAVVLVCAVIAIVGLLLTYFTARKSTQVDAAKFLQLLGIGPIWLWSKLFDRLKWKY</sequence>
<evidence type="ECO:0008006" key="4">
    <source>
        <dbReference type="Google" id="ProtNLM"/>
    </source>
</evidence>
<evidence type="ECO:0000313" key="2">
    <source>
        <dbReference type="EMBL" id="MVZ61977.1"/>
    </source>
</evidence>
<organism evidence="2 3">
    <name type="scientific">Sphingobacterium humi</name>
    <dbReference type="NCBI Taxonomy" id="1796905"/>
    <lineage>
        <taxon>Bacteria</taxon>
        <taxon>Pseudomonadati</taxon>
        <taxon>Bacteroidota</taxon>
        <taxon>Sphingobacteriia</taxon>
        <taxon>Sphingobacteriales</taxon>
        <taxon>Sphingobacteriaceae</taxon>
        <taxon>Sphingobacterium</taxon>
    </lineage>
</organism>
<feature type="transmembrane region" description="Helical" evidence="1">
    <location>
        <begin position="70"/>
        <end position="89"/>
    </location>
</feature>
<reference evidence="2 3" key="1">
    <citation type="submission" date="2019-12" db="EMBL/GenBank/DDBJ databases">
        <authorList>
            <person name="Dong K."/>
        </authorList>
    </citation>
    <scope>NUCLEOTIDE SEQUENCE [LARGE SCALE GENOMIC DNA]</scope>
    <source>
        <strain evidence="2 3">JCM 31225</strain>
    </source>
</reference>
<feature type="transmembrane region" description="Helical" evidence="1">
    <location>
        <begin position="123"/>
        <end position="142"/>
    </location>
</feature>
<feature type="transmembrane region" description="Helical" evidence="1">
    <location>
        <begin position="94"/>
        <end position="111"/>
    </location>
</feature>
<keyword evidence="1" id="KW-1133">Transmembrane helix</keyword>
<keyword evidence="1" id="KW-0472">Membrane</keyword>
<comment type="caution">
    <text evidence="2">The sequence shown here is derived from an EMBL/GenBank/DDBJ whole genome shotgun (WGS) entry which is preliminary data.</text>
</comment>